<proteinExistence type="predicted"/>
<dbReference type="Pfam" id="PF00359">
    <property type="entry name" value="PTS_EIIA_2"/>
    <property type="match status" value="1"/>
</dbReference>
<dbReference type="InterPro" id="IPR002178">
    <property type="entry name" value="PTS_EIIA_type-2_dom"/>
</dbReference>
<keyword evidence="3" id="KW-0963">Cytoplasm</keyword>
<dbReference type="RefSeq" id="WP_000627250.1">
    <property type="nucleotide sequence ID" value="NZ_CAWMSS010000002.1"/>
</dbReference>
<dbReference type="PROSITE" id="PS51094">
    <property type="entry name" value="PTS_EIIA_TYPE_2"/>
    <property type="match status" value="1"/>
</dbReference>
<evidence type="ECO:0000256" key="6">
    <source>
        <dbReference type="ARBA" id="ARBA00022683"/>
    </source>
</evidence>
<protein>
    <recommendedName>
        <fullName evidence="9">Ascorbate-specific PTS system EIIA component</fullName>
    </recommendedName>
    <alternativeName>
        <fullName evidence="10">Ascorbate-specific phosphotransferase enzyme IIA component</fullName>
    </alternativeName>
</protein>
<comment type="function">
    <text evidence="8">The phosphoenolpyruvate-dependent sugar phosphotransferase system (sugar PTS), a major carbohydrate active transport system, catalyzes the phosphorylation of incoming sugar substrates concomitantly with their translocation across the cell membrane. The enzyme II UlaABC PTS system is involved in ascorbate transport.</text>
</comment>
<evidence type="ECO:0000313" key="12">
    <source>
        <dbReference type="EMBL" id="PNM64435.1"/>
    </source>
</evidence>
<keyword evidence="13" id="KW-1185">Reference proteome</keyword>
<evidence type="ECO:0000256" key="10">
    <source>
        <dbReference type="ARBA" id="ARBA00042072"/>
    </source>
</evidence>
<dbReference type="GO" id="GO:0016301">
    <property type="term" value="F:kinase activity"/>
    <property type="evidence" value="ECO:0007669"/>
    <property type="project" value="UniProtKB-KW"/>
</dbReference>
<sequence length="142" mass="16034">MITEKHVALNIATDSPQDVISQVGQLMVNNGLVEPSYIEGMLHIYEEFGPYWVLTHGLAMPHARPEDGAIESGFVIMTLEQPLNFGHEEHDPVSIVIGMSATDQNKHIENIQQLTQVLNNKQKINMIMQAKEYPEVIEIMNR</sequence>
<evidence type="ECO:0000256" key="3">
    <source>
        <dbReference type="ARBA" id="ARBA00022490"/>
    </source>
</evidence>
<feature type="domain" description="PTS EIIA type-2" evidence="11">
    <location>
        <begin position="1"/>
        <end position="142"/>
    </location>
</feature>
<dbReference type="AlphaFoldDB" id="A0A2J9VKY0"/>
<evidence type="ECO:0000256" key="7">
    <source>
        <dbReference type="ARBA" id="ARBA00022777"/>
    </source>
</evidence>
<evidence type="ECO:0000256" key="9">
    <source>
        <dbReference type="ARBA" id="ARBA00041175"/>
    </source>
</evidence>
<keyword evidence="7" id="KW-0418">Kinase</keyword>
<keyword evidence="6" id="KW-0598">Phosphotransferase system</keyword>
<keyword evidence="4" id="KW-0597">Phosphoprotein</keyword>
<evidence type="ECO:0000256" key="5">
    <source>
        <dbReference type="ARBA" id="ARBA00022679"/>
    </source>
</evidence>
<comment type="subcellular location">
    <subcellularLocation>
        <location evidence="1">Cytoplasm</location>
    </subcellularLocation>
</comment>
<evidence type="ECO:0000256" key="2">
    <source>
        <dbReference type="ARBA" id="ARBA00022448"/>
    </source>
</evidence>
<dbReference type="CDD" id="cd00211">
    <property type="entry name" value="PTS_IIA_fru"/>
    <property type="match status" value="1"/>
</dbReference>
<dbReference type="OrthoDB" id="1634238at2"/>
<dbReference type="GO" id="GO:0009401">
    <property type="term" value="P:phosphoenolpyruvate-dependent sugar phosphotransferase system"/>
    <property type="evidence" value="ECO:0007669"/>
    <property type="project" value="UniProtKB-KW"/>
</dbReference>
<dbReference type="STRING" id="674.VM_17780"/>
<keyword evidence="2" id="KW-0813">Transport</keyword>
<evidence type="ECO:0000313" key="13">
    <source>
        <dbReference type="Proteomes" id="UP000053748"/>
    </source>
</evidence>
<dbReference type="Gene3D" id="3.40.930.10">
    <property type="entry name" value="Mannitol-specific EII, Chain A"/>
    <property type="match status" value="1"/>
</dbReference>
<name>A0A2J9VKY0_VIBMI</name>
<organism evidence="12 13">
    <name type="scientific">Vibrio mimicus</name>
    <dbReference type="NCBI Taxonomy" id="674"/>
    <lineage>
        <taxon>Bacteria</taxon>
        <taxon>Pseudomonadati</taxon>
        <taxon>Pseudomonadota</taxon>
        <taxon>Gammaproteobacteria</taxon>
        <taxon>Vibrionales</taxon>
        <taxon>Vibrionaceae</taxon>
        <taxon>Vibrio</taxon>
    </lineage>
</organism>
<dbReference type="PANTHER" id="PTHR36203">
    <property type="entry name" value="ASCORBATE-SPECIFIC PTS SYSTEM EIIA COMPONENT"/>
    <property type="match status" value="1"/>
</dbReference>
<dbReference type="PANTHER" id="PTHR36203:SF1">
    <property type="entry name" value="ASCORBATE-SPECIFIC PTS SYSTEM EIIA COMPONENT"/>
    <property type="match status" value="1"/>
</dbReference>
<evidence type="ECO:0000256" key="1">
    <source>
        <dbReference type="ARBA" id="ARBA00004496"/>
    </source>
</evidence>
<gene>
    <name evidence="12" type="ORF">AL544_005845</name>
</gene>
<dbReference type="InterPro" id="IPR051351">
    <property type="entry name" value="Ascorbate-PTS_EIIA_comp"/>
</dbReference>
<evidence type="ECO:0000256" key="8">
    <source>
        <dbReference type="ARBA" id="ARBA00037387"/>
    </source>
</evidence>
<dbReference type="InterPro" id="IPR016152">
    <property type="entry name" value="PTrfase/Anion_transptr"/>
</dbReference>
<dbReference type="SUPFAM" id="SSF55804">
    <property type="entry name" value="Phoshotransferase/anion transport protein"/>
    <property type="match status" value="1"/>
</dbReference>
<accession>A0A2J9VKY0</accession>
<evidence type="ECO:0000256" key="4">
    <source>
        <dbReference type="ARBA" id="ARBA00022553"/>
    </source>
</evidence>
<dbReference type="EMBL" id="LOSJ02000001">
    <property type="protein sequence ID" value="PNM64435.1"/>
    <property type="molecule type" value="Genomic_DNA"/>
</dbReference>
<dbReference type="Proteomes" id="UP000053748">
    <property type="component" value="Unassembled WGS sequence"/>
</dbReference>
<comment type="caution">
    <text evidence="12">The sequence shown here is derived from an EMBL/GenBank/DDBJ whole genome shotgun (WGS) entry which is preliminary data.</text>
</comment>
<dbReference type="GO" id="GO:0005737">
    <property type="term" value="C:cytoplasm"/>
    <property type="evidence" value="ECO:0007669"/>
    <property type="project" value="UniProtKB-SubCell"/>
</dbReference>
<keyword evidence="5" id="KW-0808">Transferase</keyword>
<evidence type="ECO:0000259" key="11">
    <source>
        <dbReference type="PROSITE" id="PS51094"/>
    </source>
</evidence>
<reference evidence="12" key="1">
    <citation type="submission" date="2017-12" db="EMBL/GenBank/DDBJ databases">
        <title>FDA dAtabase for Regulatory Grade micrObial Sequences (FDA-ARGOS): Supporting development and validation of Infectious Disease Dx tests.</title>
        <authorList>
            <person name="Hoffmann M."/>
            <person name="Allard M."/>
            <person name="Evans P."/>
            <person name="Brown E."/>
            <person name="Tallon L.J."/>
            <person name="Sadzewicz L."/>
            <person name="Sengamalay N."/>
            <person name="Ott S."/>
            <person name="Godinez A."/>
            <person name="Nagaraj S."/>
            <person name="Vavikolanu K."/>
            <person name="Aluvathingal J."/>
            <person name="Nadendla S."/>
            <person name="Hobson J."/>
            <person name="Sichtig H."/>
        </authorList>
    </citation>
    <scope>NUCLEOTIDE SEQUENCE [LARGE SCALE GENOMIC DNA]</scope>
    <source>
        <strain evidence="12">FDAARGOS_113</strain>
    </source>
</reference>